<accession>A0A9D2LF39</accession>
<reference evidence="5" key="2">
    <citation type="submission" date="2021-04" db="EMBL/GenBank/DDBJ databases">
        <authorList>
            <person name="Gilroy R."/>
        </authorList>
    </citation>
    <scope>NUCLEOTIDE SEQUENCE</scope>
    <source>
        <strain evidence="5">ChiHjej13B12-24818</strain>
    </source>
</reference>
<dbReference type="PANTHER" id="PTHR34580:SF1">
    <property type="entry name" value="PROTEIN PAFC"/>
    <property type="match status" value="1"/>
</dbReference>
<evidence type="ECO:0000259" key="4">
    <source>
        <dbReference type="PROSITE" id="PS51000"/>
    </source>
</evidence>
<keyword evidence="1" id="KW-0805">Transcription regulation</keyword>
<keyword evidence="2" id="KW-0804">Transcription</keyword>
<feature type="compositionally biased region" description="Low complexity" evidence="3">
    <location>
        <begin position="323"/>
        <end position="334"/>
    </location>
</feature>
<comment type="caution">
    <text evidence="5">The sequence shown here is derived from an EMBL/GenBank/DDBJ whole genome shotgun (WGS) entry which is preliminary data.</text>
</comment>
<dbReference type="Gene3D" id="1.10.10.10">
    <property type="entry name" value="Winged helix-like DNA-binding domain superfamily/Winged helix DNA-binding domain"/>
    <property type="match status" value="1"/>
</dbReference>
<dbReference type="SUPFAM" id="SSF46785">
    <property type="entry name" value="Winged helix' DNA-binding domain"/>
    <property type="match status" value="1"/>
</dbReference>
<dbReference type="Proteomes" id="UP000823823">
    <property type="component" value="Unassembled WGS sequence"/>
</dbReference>
<dbReference type="Pfam" id="PF08279">
    <property type="entry name" value="HTH_11"/>
    <property type="match status" value="1"/>
</dbReference>
<dbReference type="AlphaFoldDB" id="A0A9D2LF39"/>
<evidence type="ECO:0000256" key="2">
    <source>
        <dbReference type="ARBA" id="ARBA00023163"/>
    </source>
</evidence>
<feature type="region of interest" description="Disordered" evidence="3">
    <location>
        <begin position="313"/>
        <end position="334"/>
    </location>
</feature>
<dbReference type="InterPro" id="IPR051534">
    <property type="entry name" value="CBASS_pafABC_assoc_protein"/>
</dbReference>
<sequence length="334" mass="36711">MRSSRLLAILMELTRLPRTTVATLAERYGVSSRTIQRDISVLHEMGVPVWTRTGPAGGVGLVEGWRSPITGMTAPELQALIIGEAGARGLGLHTDFETARLKMLTTNAAQVETVEPAQERFLIDNERWFAEPEHPAALPEVARAVWSGRRLTIDYRRPGREQAPRRRLLDPLGLVLKTDSWYLVAAHRRSLRTYRLSRVRSAVVHEEEAWRPTGFSLAEHWADSRAAFEASIHTVPVRLSIEMTSVDALRDAVPGVDVDAAVASAGTESGRVQLELLMESLEIAAAQLLTVPGVAVEEPAELRRRLFERGQDLVARHRPGGSPPQASAGGRRGA</sequence>
<feature type="domain" description="HTH deoR-type" evidence="4">
    <location>
        <begin position="2"/>
        <end position="57"/>
    </location>
</feature>
<dbReference type="PROSITE" id="PS52050">
    <property type="entry name" value="WYL"/>
    <property type="match status" value="1"/>
</dbReference>
<dbReference type="InterPro" id="IPR001034">
    <property type="entry name" value="DeoR_HTH"/>
</dbReference>
<dbReference type="Pfam" id="PF13280">
    <property type="entry name" value="WYL"/>
    <property type="match status" value="1"/>
</dbReference>
<organism evidence="5 6">
    <name type="scientific">Candidatus Brachybacterium merdavium</name>
    <dbReference type="NCBI Taxonomy" id="2838513"/>
    <lineage>
        <taxon>Bacteria</taxon>
        <taxon>Bacillati</taxon>
        <taxon>Actinomycetota</taxon>
        <taxon>Actinomycetes</taxon>
        <taxon>Micrococcales</taxon>
        <taxon>Dermabacteraceae</taxon>
        <taxon>Brachybacterium</taxon>
    </lineage>
</organism>
<evidence type="ECO:0000256" key="1">
    <source>
        <dbReference type="ARBA" id="ARBA00023015"/>
    </source>
</evidence>
<name>A0A9D2LF39_9MICO</name>
<dbReference type="InterPro" id="IPR013196">
    <property type="entry name" value="HTH_11"/>
</dbReference>
<proteinExistence type="predicted"/>
<evidence type="ECO:0000313" key="6">
    <source>
        <dbReference type="Proteomes" id="UP000823823"/>
    </source>
</evidence>
<dbReference type="InterPro" id="IPR036390">
    <property type="entry name" value="WH_DNA-bd_sf"/>
</dbReference>
<gene>
    <name evidence="5" type="ORF">H9786_13180</name>
</gene>
<dbReference type="InterPro" id="IPR028349">
    <property type="entry name" value="PafC-like"/>
</dbReference>
<dbReference type="PROSITE" id="PS51000">
    <property type="entry name" value="HTH_DEOR_2"/>
    <property type="match status" value="1"/>
</dbReference>
<protein>
    <submittedName>
        <fullName evidence="5">WYL domain-containing protein</fullName>
    </submittedName>
</protein>
<dbReference type="PIRSF" id="PIRSF016838">
    <property type="entry name" value="PafC"/>
    <property type="match status" value="1"/>
</dbReference>
<dbReference type="EMBL" id="DWZH01000102">
    <property type="protein sequence ID" value="HJB11454.1"/>
    <property type="molecule type" value="Genomic_DNA"/>
</dbReference>
<dbReference type="PANTHER" id="PTHR34580">
    <property type="match status" value="1"/>
</dbReference>
<evidence type="ECO:0000256" key="3">
    <source>
        <dbReference type="SAM" id="MobiDB-lite"/>
    </source>
</evidence>
<reference evidence="5" key="1">
    <citation type="journal article" date="2021" name="PeerJ">
        <title>Extensive microbial diversity within the chicken gut microbiome revealed by metagenomics and culture.</title>
        <authorList>
            <person name="Gilroy R."/>
            <person name="Ravi A."/>
            <person name="Getino M."/>
            <person name="Pursley I."/>
            <person name="Horton D.L."/>
            <person name="Alikhan N.F."/>
            <person name="Baker D."/>
            <person name="Gharbi K."/>
            <person name="Hall N."/>
            <person name="Watson M."/>
            <person name="Adriaenssens E.M."/>
            <person name="Foster-Nyarko E."/>
            <person name="Jarju S."/>
            <person name="Secka A."/>
            <person name="Antonio M."/>
            <person name="Oren A."/>
            <person name="Chaudhuri R.R."/>
            <person name="La Ragione R."/>
            <person name="Hildebrand F."/>
            <person name="Pallen M.J."/>
        </authorList>
    </citation>
    <scope>NUCLEOTIDE SEQUENCE</scope>
    <source>
        <strain evidence="5">ChiHjej13B12-24818</strain>
    </source>
</reference>
<dbReference type="InterPro" id="IPR026881">
    <property type="entry name" value="WYL_dom"/>
</dbReference>
<dbReference type="InterPro" id="IPR036388">
    <property type="entry name" value="WH-like_DNA-bd_sf"/>
</dbReference>
<evidence type="ECO:0000313" key="5">
    <source>
        <dbReference type="EMBL" id="HJB11454.1"/>
    </source>
</evidence>
<dbReference type="GO" id="GO:0003700">
    <property type="term" value="F:DNA-binding transcription factor activity"/>
    <property type="evidence" value="ECO:0007669"/>
    <property type="project" value="InterPro"/>
</dbReference>